<reference evidence="1 2" key="1">
    <citation type="submission" date="2018-06" db="EMBL/GenBank/DDBJ databases">
        <authorList>
            <consortium name="Pathogen Informatics"/>
            <person name="Doyle S."/>
        </authorList>
    </citation>
    <scope>NUCLEOTIDE SEQUENCE [LARGE SCALE GENOMIC DNA]</scope>
    <source>
        <strain evidence="1 2">NCTC10038</strain>
    </source>
</reference>
<accession>A0A3M3XDD1</accession>
<name>A0A3M3XDD1_PSEFL</name>
<protein>
    <submittedName>
        <fullName evidence="1">Uncharacterized protein</fullName>
    </submittedName>
</protein>
<organism evidence="1 2">
    <name type="scientific">Pseudomonas fluorescens</name>
    <dbReference type="NCBI Taxonomy" id="294"/>
    <lineage>
        <taxon>Bacteria</taxon>
        <taxon>Pseudomonadati</taxon>
        <taxon>Pseudomonadota</taxon>
        <taxon>Gammaproteobacteria</taxon>
        <taxon>Pseudomonadales</taxon>
        <taxon>Pseudomonadaceae</taxon>
        <taxon>Pseudomonas</taxon>
    </lineage>
</organism>
<dbReference type="RefSeq" id="WP_053254974.1">
    <property type="nucleotide sequence ID" value="NZ_CBCRXZ010000026.1"/>
</dbReference>
<dbReference type="AlphaFoldDB" id="A0A3M3XDD1"/>
<gene>
    <name evidence="1" type="ORF">NCTC10038_01729</name>
</gene>
<dbReference type="EMBL" id="LS483372">
    <property type="protein sequence ID" value="SQF90332.1"/>
    <property type="molecule type" value="Genomic_DNA"/>
</dbReference>
<evidence type="ECO:0000313" key="2">
    <source>
        <dbReference type="Proteomes" id="UP000248640"/>
    </source>
</evidence>
<dbReference type="Proteomes" id="UP000248640">
    <property type="component" value="Chromosome 1"/>
</dbReference>
<sequence>MNPIDEDTCEWLGCPTPLEMYQHQCALLEDELTATQKRLTEARRNIAGLVQMCDLLSTGKASAEAELKKALDNIARLNHEAWELEGEVRALNSVAGQRDLLLRENQRLLLELSVLRGPQP</sequence>
<proteinExistence type="predicted"/>
<evidence type="ECO:0000313" key="1">
    <source>
        <dbReference type="EMBL" id="SQF90332.1"/>
    </source>
</evidence>
<dbReference type="GeneID" id="61637695"/>